<dbReference type="HOGENOM" id="CLU_009596_0_0_1"/>
<dbReference type="RefSeq" id="XP_003679714.1">
    <property type="nucleotide sequence ID" value="XM_003679666.1"/>
</dbReference>
<comment type="subcellular location">
    <subcellularLocation>
        <location evidence="1">Golgi apparatus</location>
    </subcellularLocation>
</comment>
<gene>
    <name evidence="8" type="primary">TDEL0B03740</name>
    <name evidence="8" type="ORF">TDEL_0B03740</name>
</gene>
<dbReference type="Proteomes" id="UP000005627">
    <property type="component" value="Chromosome 2"/>
</dbReference>
<dbReference type="GO" id="GO:0005829">
    <property type="term" value="C:cytosol"/>
    <property type="evidence" value="ECO:0007669"/>
    <property type="project" value="GOC"/>
</dbReference>
<evidence type="ECO:0000313" key="8">
    <source>
        <dbReference type="EMBL" id="CCE90503.1"/>
    </source>
</evidence>
<feature type="domain" description="Trs130 NTS" evidence="7">
    <location>
        <begin position="306"/>
        <end position="533"/>
    </location>
</feature>
<dbReference type="GO" id="GO:0032258">
    <property type="term" value="P:cytoplasm to vacuole targeting by the Cvt pathway"/>
    <property type="evidence" value="ECO:0007669"/>
    <property type="project" value="EnsemblFungi"/>
</dbReference>
<dbReference type="eggNOG" id="KOG1931">
    <property type="taxonomic scope" value="Eukaryota"/>
</dbReference>
<dbReference type="GO" id="GO:0005769">
    <property type="term" value="C:early endosome"/>
    <property type="evidence" value="ECO:0007669"/>
    <property type="project" value="EnsemblFungi"/>
</dbReference>
<evidence type="ECO:0008006" key="10">
    <source>
        <dbReference type="Google" id="ProtNLM"/>
    </source>
</evidence>
<dbReference type="FunCoup" id="G8ZPF9">
    <property type="interactions" value="82"/>
</dbReference>
<evidence type="ECO:0000259" key="5">
    <source>
        <dbReference type="Pfam" id="PF23036"/>
    </source>
</evidence>
<dbReference type="Pfam" id="PF12584">
    <property type="entry name" value="TRAPPC10"/>
    <property type="match status" value="1"/>
</dbReference>
<dbReference type="AlphaFoldDB" id="G8ZPF9"/>
<evidence type="ECO:0000259" key="6">
    <source>
        <dbReference type="Pfam" id="PF24966"/>
    </source>
</evidence>
<dbReference type="GO" id="GO:1990071">
    <property type="term" value="C:TRAPPII protein complex"/>
    <property type="evidence" value="ECO:0007669"/>
    <property type="project" value="EnsemblFungi"/>
</dbReference>
<dbReference type="GO" id="GO:0005802">
    <property type="term" value="C:trans-Golgi network"/>
    <property type="evidence" value="ECO:0007669"/>
    <property type="project" value="EnsemblFungi"/>
</dbReference>
<dbReference type="PANTHER" id="PTHR13251:SF3">
    <property type="entry name" value="TRAFFICKING PROTEIN PARTICLE COMPLEX SUBUNIT 10"/>
    <property type="match status" value="1"/>
</dbReference>
<dbReference type="KEGG" id="tdl:TDEL_0B03740"/>
<evidence type="ECO:0000259" key="7">
    <source>
        <dbReference type="Pfam" id="PF24967"/>
    </source>
</evidence>
<evidence type="ECO:0000313" key="9">
    <source>
        <dbReference type="Proteomes" id="UP000005627"/>
    </source>
</evidence>
<keyword evidence="2" id="KW-0813">Transport</keyword>
<accession>G8ZPF9</accession>
<keyword evidence="9" id="KW-1185">Reference proteome</keyword>
<sequence>MASKNEFAANSVLVSYFDPFDVFDALNEQFVEAFPLQNIHWKAPNGGLRTIEMVPVSLLTESKALESDTAASRLFLRFAAVNCISADDYRAKVRPLIRQWLPVNENGLWKEDLSHYPMPIILLYANSEVVDSKLFKSTLLIDKFAKDFPNVKVLELKSVYKSPKEKKEFWGQIVQHLKSFVLNVFQNRLTTYQAQLSSMNKDTHWVEQVRCRENILELYMAMNLYDEATNELREIKQCITEHTKSELSSGTLEVPFKFSCETPSLAKLSDVLSDGMLTKYHSLKYFFVNEFQLLAQDDAKEVDFLRMYRLISFFLHSIEQNFITEANILEFKCSFLDHILERLPHTKSTMGVQIRAELVLAKRDCWIQGVLACTEFTLISKQISIDRDAYTFGSLKETYSDEATFHENYLKLTKKALSLFNQCGRKRQRTVDILSIEIGVLHHQRREHDKAVSLFLSCYEYYMESKWDVIGLKLLKIFVDSLMNCSGLNELKIDDEAVPVSIILSNAYLNILRTSYNDSERRRWWQKFLQLSRDRPTGLVYATDGLFHVHTTDHAYLSQPNTLSIDVSIDNYGIPEDLKADAVTLTFKNSDDFFVHFQLLNVVLVENEKILTLNATEIAYGDFKPVSLEIDMGSTTFVKQFLDDAVPGIRIEHSYDAQSVTLAIEQARELNLGDYALELSCVNHDKIASSEAIITAQKHDQTSACPLSFSPDSDIICEKITNVNEKVLIRYYPKESISSFTLHVVFSFTKTSGASKFSETSVVKIGCYLPVSVSVEDIFKRDMLIFKFLLGSSTTEEPIIMSGTKLLPPIPEDRYSISGGYSPDSPLYLSADPEENCLNCYQITTSDFFQSTDTFSLHITYNTLKEQLDALVTDAVLVQGDVEWYKKFEAWSLVWKLCVLPLLCYQYDAFRAGLIIQLVKDSINLKEFGNLFRKISMNRDVSETIIHCLSRLVKGVRLSEIDISAYSKNVVPRKLIVPVELPRFEQFFYVEFKNKKASEYELGNPIEVTIEIESLNQTWGQNGLAGSFVFEVASSNEWLVHGKKRMRIPSEKSEVHLHIIPLKRGYLHYPKVDIINIDSDEPSRIDYTNYYDTLLVF</sequence>
<feature type="domain" description="TRAPPC10/Trs130 N-terminal" evidence="5">
    <location>
        <begin position="10"/>
        <end position="241"/>
    </location>
</feature>
<dbReference type="EMBL" id="HE616743">
    <property type="protein sequence ID" value="CCE90503.1"/>
    <property type="molecule type" value="Genomic_DNA"/>
</dbReference>
<evidence type="ECO:0000259" key="4">
    <source>
        <dbReference type="Pfam" id="PF12584"/>
    </source>
</evidence>
<proteinExistence type="predicted"/>
<dbReference type="Pfam" id="PF24966">
    <property type="entry name" value="Ig_TR130_2nd"/>
    <property type="match status" value="1"/>
</dbReference>
<dbReference type="GeneID" id="11504582"/>
<dbReference type="GO" id="GO:0006891">
    <property type="term" value="P:intra-Golgi vesicle-mediated transport"/>
    <property type="evidence" value="ECO:0007669"/>
    <property type="project" value="EnsemblFungi"/>
</dbReference>
<dbReference type="InterPro" id="IPR056915">
    <property type="entry name" value="Ig_TR130_2nd"/>
</dbReference>
<dbReference type="Pfam" id="PF24967">
    <property type="entry name" value="NTS_TR130"/>
    <property type="match status" value="1"/>
</dbReference>
<dbReference type="Pfam" id="PF23036">
    <property type="entry name" value="TRAPPC10_1st"/>
    <property type="match status" value="1"/>
</dbReference>
<evidence type="ECO:0000256" key="3">
    <source>
        <dbReference type="ARBA" id="ARBA00023034"/>
    </source>
</evidence>
<dbReference type="PANTHER" id="PTHR13251">
    <property type="entry name" value="EPILEPSY HOLOPROSENCEPHALY CANDIDATE 1/TMEM1"/>
    <property type="match status" value="1"/>
</dbReference>
<keyword evidence="3" id="KW-0333">Golgi apparatus</keyword>
<feature type="domain" description="Trs130 second Ig-like" evidence="6">
    <location>
        <begin position="675"/>
        <end position="769"/>
    </location>
</feature>
<feature type="domain" description="TRAPPC10/Trs130 C-terminal" evidence="4">
    <location>
        <begin position="992"/>
        <end position="1079"/>
    </location>
</feature>
<organism evidence="8 9">
    <name type="scientific">Torulaspora delbrueckii</name>
    <name type="common">Yeast</name>
    <name type="synonym">Candida colliculosa</name>
    <dbReference type="NCBI Taxonomy" id="4950"/>
    <lineage>
        <taxon>Eukaryota</taxon>
        <taxon>Fungi</taxon>
        <taxon>Dikarya</taxon>
        <taxon>Ascomycota</taxon>
        <taxon>Saccharomycotina</taxon>
        <taxon>Saccharomycetes</taxon>
        <taxon>Saccharomycetales</taxon>
        <taxon>Saccharomycetaceae</taxon>
        <taxon>Torulaspora</taxon>
    </lineage>
</organism>
<protein>
    <recommendedName>
        <fullName evidence="10">Trafficking protein particle complex subunit 11 domain-containing protein</fullName>
    </recommendedName>
</protein>
<dbReference type="InterPro" id="IPR045126">
    <property type="entry name" value="TRAPPC10/Trs130"/>
</dbReference>
<dbReference type="STRING" id="1076872.G8ZPF9"/>
<evidence type="ECO:0000256" key="1">
    <source>
        <dbReference type="ARBA" id="ARBA00004555"/>
    </source>
</evidence>
<dbReference type="InterPro" id="IPR056913">
    <property type="entry name" value="TRAPPC10/Trs130_N"/>
</dbReference>
<evidence type="ECO:0000256" key="2">
    <source>
        <dbReference type="ARBA" id="ARBA00022448"/>
    </source>
</evidence>
<dbReference type="InParanoid" id="G8ZPF9"/>
<dbReference type="GO" id="GO:0034498">
    <property type="term" value="P:early endosome to Golgi transport"/>
    <property type="evidence" value="ECO:0007669"/>
    <property type="project" value="EnsemblFungi"/>
</dbReference>
<dbReference type="GO" id="GO:0005085">
    <property type="term" value="F:guanyl-nucleotide exchange factor activity"/>
    <property type="evidence" value="ECO:0007669"/>
    <property type="project" value="EnsemblFungi"/>
</dbReference>
<reference evidence="8 9" key="1">
    <citation type="journal article" date="2011" name="Proc. Natl. Acad. Sci. U.S.A.">
        <title>Evolutionary erosion of yeast sex chromosomes by mating-type switching accidents.</title>
        <authorList>
            <person name="Gordon J.L."/>
            <person name="Armisen D."/>
            <person name="Proux-Wera E."/>
            <person name="Oheigeartaigh S.S."/>
            <person name="Byrne K.P."/>
            <person name="Wolfe K.H."/>
        </authorList>
    </citation>
    <scope>NUCLEOTIDE SEQUENCE [LARGE SCALE GENOMIC DNA]</scope>
    <source>
        <strain evidence="9">ATCC 10662 / CBS 1146 / NBRC 0425 / NCYC 2629 / NRRL Y-866</strain>
    </source>
</reference>
<dbReference type="GO" id="GO:0016236">
    <property type="term" value="P:macroautophagy"/>
    <property type="evidence" value="ECO:0007669"/>
    <property type="project" value="EnsemblFungi"/>
</dbReference>
<dbReference type="InterPro" id="IPR022233">
    <property type="entry name" value="TRAPPC10/Trs130_C"/>
</dbReference>
<dbReference type="InterPro" id="IPR056916">
    <property type="entry name" value="NTS_TR130"/>
</dbReference>
<dbReference type="OrthoDB" id="10256906at2759"/>
<name>G8ZPF9_TORDE</name>